<keyword evidence="1" id="KW-0813">Transport</keyword>
<protein>
    <submittedName>
        <fullName evidence="5">ABC transporter ATP-binding protein</fullName>
    </submittedName>
</protein>
<evidence type="ECO:0000313" key="5">
    <source>
        <dbReference type="EMBL" id="OCT13525.1"/>
    </source>
</evidence>
<dbReference type="GO" id="GO:0016887">
    <property type="term" value="F:ATP hydrolysis activity"/>
    <property type="evidence" value="ECO:0007669"/>
    <property type="project" value="InterPro"/>
</dbReference>
<dbReference type="SUPFAM" id="SSF52540">
    <property type="entry name" value="P-loop containing nucleoside triphosphate hydrolases"/>
    <property type="match status" value="1"/>
</dbReference>
<dbReference type="GO" id="GO:0005524">
    <property type="term" value="F:ATP binding"/>
    <property type="evidence" value="ECO:0007669"/>
    <property type="project" value="UniProtKB-KW"/>
</dbReference>
<reference evidence="6" key="1">
    <citation type="submission" date="2016-05" db="EMBL/GenBank/DDBJ databases">
        <title>Paenibacillus oryzae. sp. nov., isolated from the rice root.</title>
        <authorList>
            <person name="Zhang J."/>
            <person name="Zhang X."/>
        </authorList>
    </citation>
    <scope>NUCLEOTIDE SEQUENCE [LARGE SCALE GENOMIC DNA]</scope>
    <source>
        <strain evidence="6">KCTC13222</strain>
    </source>
</reference>
<dbReference type="AlphaFoldDB" id="A0A1C0ZZI3"/>
<dbReference type="Proteomes" id="UP000093309">
    <property type="component" value="Unassembled WGS sequence"/>
</dbReference>
<dbReference type="PANTHER" id="PTHR42711">
    <property type="entry name" value="ABC TRANSPORTER ATP-BINDING PROTEIN"/>
    <property type="match status" value="1"/>
</dbReference>
<evidence type="ECO:0000313" key="6">
    <source>
        <dbReference type="Proteomes" id="UP000093309"/>
    </source>
</evidence>
<dbReference type="EMBL" id="LYPC01000022">
    <property type="protein sequence ID" value="OCT13525.1"/>
    <property type="molecule type" value="Genomic_DNA"/>
</dbReference>
<keyword evidence="3 5" id="KW-0067">ATP-binding</keyword>
<dbReference type="FunFam" id="3.40.50.300:FF:001548">
    <property type="entry name" value="ABC efflux transporter ATP-binding protein"/>
    <property type="match status" value="1"/>
</dbReference>
<dbReference type="OrthoDB" id="9804819at2"/>
<dbReference type="PANTHER" id="PTHR42711:SF17">
    <property type="entry name" value="ABC TRANSPORTER ATP-BINDING PROTEIN"/>
    <property type="match status" value="1"/>
</dbReference>
<evidence type="ECO:0000259" key="4">
    <source>
        <dbReference type="PROSITE" id="PS50893"/>
    </source>
</evidence>
<sequence>MNNLAIQLEHVTKDYKGKKAVDDLSLNVESGTVLALLGPNGAGKTTTISMILGLQQPTSGKVKLLGEDPRDIKVRNRIGAMLQDVSVIDNLKVAETINLFRNYYSNPLSLEQLLHISGLESEKNKMAVSLSGGQQRRLGFALAAAGDPEIIFLDEPTVGMDITSRQLFWDTIRAMAGRGRTVVLTTHYLEEADNLADRIVVINNGKLVADGTPSEIKAGTTGRVISFTAGPSVTTETLQDVPGVANVEWSGRRVKLASSDTDRLIVALIERNIDMRDIEIQSGGLEDAFQALVQNTNELEGAV</sequence>
<proteinExistence type="predicted"/>
<comment type="caution">
    <text evidence="5">The sequence shown here is derived from an EMBL/GenBank/DDBJ whole genome shotgun (WGS) entry which is preliminary data.</text>
</comment>
<dbReference type="InterPro" id="IPR017871">
    <property type="entry name" value="ABC_transporter-like_CS"/>
</dbReference>
<dbReference type="SMART" id="SM00382">
    <property type="entry name" value="AAA"/>
    <property type="match status" value="1"/>
</dbReference>
<name>A0A1C0ZZI3_9BACL</name>
<gene>
    <name evidence="5" type="ORF">A8709_18180</name>
</gene>
<dbReference type="Pfam" id="PF00005">
    <property type="entry name" value="ABC_tran"/>
    <property type="match status" value="1"/>
</dbReference>
<dbReference type="PROSITE" id="PS00211">
    <property type="entry name" value="ABC_TRANSPORTER_1"/>
    <property type="match status" value="1"/>
</dbReference>
<dbReference type="InterPro" id="IPR003593">
    <property type="entry name" value="AAA+_ATPase"/>
</dbReference>
<dbReference type="RefSeq" id="WP_065853587.1">
    <property type="nucleotide sequence ID" value="NZ_LYPC01000022.1"/>
</dbReference>
<evidence type="ECO:0000256" key="1">
    <source>
        <dbReference type="ARBA" id="ARBA00022448"/>
    </source>
</evidence>
<feature type="domain" description="ABC transporter" evidence="4">
    <location>
        <begin position="6"/>
        <end position="229"/>
    </location>
</feature>
<dbReference type="InterPro" id="IPR003439">
    <property type="entry name" value="ABC_transporter-like_ATP-bd"/>
</dbReference>
<dbReference type="PROSITE" id="PS50893">
    <property type="entry name" value="ABC_TRANSPORTER_2"/>
    <property type="match status" value="1"/>
</dbReference>
<evidence type="ECO:0000256" key="2">
    <source>
        <dbReference type="ARBA" id="ARBA00022741"/>
    </source>
</evidence>
<dbReference type="InterPro" id="IPR027417">
    <property type="entry name" value="P-loop_NTPase"/>
</dbReference>
<evidence type="ECO:0000256" key="3">
    <source>
        <dbReference type="ARBA" id="ARBA00022840"/>
    </source>
</evidence>
<dbReference type="CDD" id="cd03230">
    <property type="entry name" value="ABC_DR_subfamily_A"/>
    <property type="match status" value="1"/>
</dbReference>
<keyword evidence="6" id="KW-1185">Reference proteome</keyword>
<dbReference type="InterPro" id="IPR050763">
    <property type="entry name" value="ABC_transporter_ATP-binding"/>
</dbReference>
<keyword evidence="2" id="KW-0547">Nucleotide-binding</keyword>
<dbReference type="STRING" id="512399.A8709_18180"/>
<accession>A0A1C0ZZI3</accession>
<organism evidence="5 6">
    <name type="scientific">Paenibacillus pectinilyticus</name>
    <dbReference type="NCBI Taxonomy" id="512399"/>
    <lineage>
        <taxon>Bacteria</taxon>
        <taxon>Bacillati</taxon>
        <taxon>Bacillota</taxon>
        <taxon>Bacilli</taxon>
        <taxon>Bacillales</taxon>
        <taxon>Paenibacillaceae</taxon>
        <taxon>Paenibacillus</taxon>
    </lineage>
</organism>
<dbReference type="Gene3D" id="3.40.50.300">
    <property type="entry name" value="P-loop containing nucleotide triphosphate hydrolases"/>
    <property type="match status" value="1"/>
</dbReference>